<dbReference type="InterPro" id="IPR006091">
    <property type="entry name" value="Acyl-CoA_Oxase/DH_mid-dom"/>
</dbReference>
<dbReference type="STRING" id="1810504.PG2T_05470"/>
<evidence type="ECO:0008006" key="14">
    <source>
        <dbReference type="Google" id="ProtNLM"/>
    </source>
</evidence>
<evidence type="ECO:0000256" key="5">
    <source>
        <dbReference type="ARBA" id="ARBA00023002"/>
    </source>
</evidence>
<comment type="similarity">
    <text evidence="2 6">Belongs to the acyl-CoA dehydrogenase family.</text>
</comment>
<keyword evidence="13" id="KW-1185">Reference proteome</keyword>
<reference evidence="13" key="1">
    <citation type="submission" date="2016-03" db="EMBL/GenBank/DDBJ databases">
        <title>Complete genome sequence of Solimmundus cernigliae, representing a novel lineage of polycyclic aromatic hydrocarbon degraders within the Gammaproteobacteria.</title>
        <authorList>
            <person name="Singleton D.R."/>
            <person name="Dickey A.N."/>
            <person name="Scholl E.H."/>
            <person name="Wright F.A."/>
            <person name="Aitken M.D."/>
        </authorList>
    </citation>
    <scope>NUCLEOTIDE SEQUENCE [LARGE SCALE GENOMIC DNA]</scope>
    <source>
        <strain evidence="13">TR3.2</strain>
    </source>
</reference>
<dbReference type="PANTHER" id="PTHR43884">
    <property type="entry name" value="ACYL-COA DEHYDROGENASE"/>
    <property type="match status" value="1"/>
</dbReference>
<feature type="domain" description="Acyl-CoA dehydrogenase-like C-terminal" evidence="11">
    <location>
        <begin position="455"/>
        <end position="516"/>
    </location>
</feature>
<dbReference type="FunFam" id="1.20.140.10:FF:000019">
    <property type="entry name" value="Acyl-CoA dehydrogenase"/>
    <property type="match status" value="1"/>
</dbReference>
<evidence type="ECO:0000256" key="1">
    <source>
        <dbReference type="ARBA" id="ARBA00001974"/>
    </source>
</evidence>
<dbReference type="InterPro" id="IPR036250">
    <property type="entry name" value="AcylCo_DH-like_C"/>
</dbReference>
<dbReference type="SUPFAM" id="SSF47203">
    <property type="entry name" value="Acyl-CoA dehydrogenase C-terminal domain-like"/>
    <property type="match status" value="1"/>
</dbReference>
<dbReference type="InterPro" id="IPR037069">
    <property type="entry name" value="AcylCoA_DH/ox_N_sf"/>
</dbReference>
<keyword evidence="5 6" id="KW-0560">Oxidoreductase</keyword>
<evidence type="ECO:0000259" key="9">
    <source>
        <dbReference type="Pfam" id="PF02770"/>
    </source>
</evidence>
<sequence length="553" mass="58436">MSDTHGGAFLDPAQAPGPTFTPEDFSAEDRALFDTARRFCDEQVWPRLADIEAKTPGVLEGLMQQASELGLTMLDLPEQYGGLDLPLPVSMRVLESTGREQSFMLTLMVQNGIGSLPVALFGTDAQKAAWLPGFASGQLRGCYCLTEPGSGSDALAARTTAVLDGDAWVLNGTKQFITNAGIADVGFVFAKVLGEVDGQTGFSCFIVPFDAPGMSLGAEEHKLGMYGSSTRQVILQDARIPRDHVLGQIGRGHVIAFNILNNGRYKLGGTALGSAKCALDAALDYAVGRKQFGQRIADFGMIRRKIGQAAADIYAVESAIYRAGGAIDALANAGGRTGEAKLAALQDFALECSIAKIAGSELLARVADEALQMFGGYGFLEEYPAAKYLRDARIARIYEGTNEINRIVMPRTLLKKLSGGELGLAGSSTDSALASLKLAHARCFSAALEKHGSGKGFDADQELMAHLADMMTAIYLAESTALRVARHPHCQPVHEDVALLVLTQAAAQVAQLAAEAATHLGIAAPSVVRPAADVMALRQRIAAHVVDAGRCAL</sequence>
<evidence type="ECO:0000256" key="3">
    <source>
        <dbReference type="ARBA" id="ARBA00022630"/>
    </source>
</evidence>
<dbReference type="Proteomes" id="UP000092952">
    <property type="component" value="Chromosome"/>
</dbReference>
<dbReference type="Pfam" id="PF00441">
    <property type="entry name" value="Acyl-CoA_dh_1"/>
    <property type="match status" value="1"/>
</dbReference>
<dbReference type="RefSeq" id="WP_068803272.1">
    <property type="nucleotide sequence ID" value="NZ_CP014671.1"/>
</dbReference>
<dbReference type="SUPFAM" id="SSF56645">
    <property type="entry name" value="Acyl-CoA dehydrogenase NM domain-like"/>
    <property type="match status" value="1"/>
</dbReference>
<gene>
    <name evidence="12" type="ORF">PG2T_05470</name>
</gene>
<dbReference type="GO" id="GO:0050660">
    <property type="term" value="F:flavin adenine dinucleotide binding"/>
    <property type="evidence" value="ECO:0007669"/>
    <property type="project" value="InterPro"/>
</dbReference>
<dbReference type="Gene3D" id="1.20.140.10">
    <property type="entry name" value="Butyryl-CoA Dehydrogenase, subunit A, domain 3"/>
    <property type="match status" value="2"/>
</dbReference>
<feature type="domain" description="Acyl-CoA dehydrogenase/oxidase C-terminal" evidence="8">
    <location>
        <begin position="250"/>
        <end position="413"/>
    </location>
</feature>
<feature type="domain" description="Acyl-CoA dehydrogenase/oxidase N-terminal" evidence="10">
    <location>
        <begin position="27"/>
        <end position="138"/>
    </location>
</feature>
<evidence type="ECO:0000259" key="8">
    <source>
        <dbReference type="Pfam" id="PF00441"/>
    </source>
</evidence>
<accession>A0A1B1YSN7</accession>
<dbReference type="EMBL" id="CP014671">
    <property type="protein sequence ID" value="ANX03697.1"/>
    <property type="molecule type" value="Genomic_DNA"/>
</dbReference>
<comment type="cofactor">
    <cofactor evidence="1 6">
        <name>FAD</name>
        <dbReference type="ChEBI" id="CHEBI:57692"/>
    </cofactor>
</comment>
<evidence type="ECO:0000256" key="2">
    <source>
        <dbReference type="ARBA" id="ARBA00009347"/>
    </source>
</evidence>
<feature type="domain" description="Acyl-CoA oxidase/dehydrogenase middle" evidence="9">
    <location>
        <begin position="142"/>
        <end position="237"/>
    </location>
</feature>
<dbReference type="GO" id="GO:0003995">
    <property type="term" value="F:acyl-CoA dehydrogenase activity"/>
    <property type="evidence" value="ECO:0007669"/>
    <property type="project" value="InterPro"/>
</dbReference>
<dbReference type="Pfam" id="PF21263">
    <property type="entry name" value="Acyl-CoA-dh_C"/>
    <property type="match status" value="1"/>
</dbReference>
<dbReference type="InterPro" id="IPR013786">
    <property type="entry name" value="AcylCoA_DH/ox_N"/>
</dbReference>
<dbReference type="Pfam" id="PF02771">
    <property type="entry name" value="Acyl-CoA_dh_N"/>
    <property type="match status" value="1"/>
</dbReference>
<dbReference type="InterPro" id="IPR006089">
    <property type="entry name" value="Acyl-CoA_DH_CS"/>
</dbReference>
<dbReference type="FunFam" id="2.40.110.10:FF:000001">
    <property type="entry name" value="Acyl-CoA dehydrogenase, mitochondrial"/>
    <property type="match status" value="1"/>
</dbReference>
<dbReference type="InterPro" id="IPR049426">
    <property type="entry name" value="Acyl-CoA-dh-like_C"/>
</dbReference>
<dbReference type="InParanoid" id="A0A1B1YSN7"/>
<dbReference type="InterPro" id="IPR009100">
    <property type="entry name" value="AcylCoA_DH/oxidase_NM_dom_sf"/>
</dbReference>
<dbReference type="PROSITE" id="PS00073">
    <property type="entry name" value="ACYL_COA_DH_2"/>
    <property type="match status" value="1"/>
</dbReference>
<organism evidence="12 13">
    <name type="scientific">Immundisolibacter cernigliae</name>
    <dbReference type="NCBI Taxonomy" id="1810504"/>
    <lineage>
        <taxon>Bacteria</taxon>
        <taxon>Pseudomonadati</taxon>
        <taxon>Pseudomonadota</taxon>
        <taxon>Gammaproteobacteria</taxon>
        <taxon>Immundisolibacterales</taxon>
        <taxon>Immundisolibacteraceae</taxon>
        <taxon>Immundisolibacter</taxon>
    </lineage>
</organism>
<evidence type="ECO:0000256" key="6">
    <source>
        <dbReference type="RuleBase" id="RU362125"/>
    </source>
</evidence>
<name>A0A1B1YSN7_9GAMM</name>
<keyword evidence="3 6" id="KW-0285">Flavoprotein</keyword>
<dbReference type="PROSITE" id="PS00072">
    <property type="entry name" value="ACYL_COA_DH_1"/>
    <property type="match status" value="1"/>
</dbReference>
<dbReference type="KEGG" id="gbi:PG2T_05470"/>
<dbReference type="InterPro" id="IPR009075">
    <property type="entry name" value="AcylCo_DH/oxidase_C"/>
</dbReference>
<protein>
    <recommendedName>
        <fullName evidence="14">Acyl-CoA dehydrogenase</fullName>
    </recommendedName>
</protein>
<dbReference type="InterPro" id="IPR046373">
    <property type="entry name" value="Acyl-CoA_Oxase/DH_mid-dom_sf"/>
</dbReference>
<evidence type="ECO:0000259" key="11">
    <source>
        <dbReference type="Pfam" id="PF21263"/>
    </source>
</evidence>
<dbReference type="Gene3D" id="2.40.110.10">
    <property type="entry name" value="Butyryl-CoA Dehydrogenase, subunit A, domain 2"/>
    <property type="match status" value="1"/>
</dbReference>
<feature type="region of interest" description="Disordered" evidence="7">
    <location>
        <begin position="1"/>
        <end position="24"/>
    </location>
</feature>
<dbReference type="AlphaFoldDB" id="A0A1B1YSN7"/>
<dbReference type="Pfam" id="PF02770">
    <property type="entry name" value="Acyl-CoA_dh_M"/>
    <property type="match status" value="1"/>
</dbReference>
<proteinExistence type="inferred from homology"/>
<evidence type="ECO:0000256" key="4">
    <source>
        <dbReference type="ARBA" id="ARBA00022827"/>
    </source>
</evidence>
<dbReference type="OrthoDB" id="9769473at2"/>
<keyword evidence="4 6" id="KW-0274">FAD</keyword>
<evidence type="ECO:0000313" key="12">
    <source>
        <dbReference type="EMBL" id="ANX03697.1"/>
    </source>
</evidence>
<evidence type="ECO:0000313" key="13">
    <source>
        <dbReference type="Proteomes" id="UP000092952"/>
    </source>
</evidence>
<evidence type="ECO:0000259" key="10">
    <source>
        <dbReference type="Pfam" id="PF02771"/>
    </source>
</evidence>
<dbReference type="Gene3D" id="1.10.540.10">
    <property type="entry name" value="Acyl-CoA dehydrogenase/oxidase, N-terminal domain"/>
    <property type="match status" value="1"/>
</dbReference>
<evidence type="ECO:0000256" key="7">
    <source>
        <dbReference type="SAM" id="MobiDB-lite"/>
    </source>
</evidence>
<dbReference type="PANTHER" id="PTHR43884:SF12">
    <property type="entry name" value="ISOVALERYL-COA DEHYDROGENASE, MITOCHONDRIAL-RELATED"/>
    <property type="match status" value="1"/>
</dbReference>